<dbReference type="Proteomes" id="UP000807342">
    <property type="component" value="Unassembled WGS sequence"/>
</dbReference>
<evidence type="ECO:0000256" key="1">
    <source>
        <dbReference type="SAM" id="SignalP"/>
    </source>
</evidence>
<feature type="chain" id="PRO_5040394592" description="Glycan binding protein Y3-like domain-containing protein" evidence="1">
    <location>
        <begin position="16"/>
        <end position="129"/>
    </location>
</feature>
<dbReference type="EMBL" id="MU151276">
    <property type="protein sequence ID" value="KAF9445871.1"/>
    <property type="molecule type" value="Genomic_DNA"/>
</dbReference>
<evidence type="ECO:0000313" key="3">
    <source>
        <dbReference type="EMBL" id="KAF9445871.1"/>
    </source>
</evidence>
<dbReference type="AlphaFoldDB" id="A0A9P5X9N0"/>
<evidence type="ECO:0000259" key="2">
    <source>
        <dbReference type="Pfam" id="PF22803"/>
    </source>
</evidence>
<feature type="signal peptide" evidence="1">
    <location>
        <begin position="1"/>
        <end position="15"/>
    </location>
</feature>
<feature type="non-terminal residue" evidence="3">
    <location>
        <position position="1"/>
    </location>
</feature>
<reference evidence="3" key="1">
    <citation type="submission" date="2020-11" db="EMBL/GenBank/DDBJ databases">
        <authorList>
            <consortium name="DOE Joint Genome Institute"/>
            <person name="Ahrendt S."/>
            <person name="Riley R."/>
            <person name="Andreopoulos W."/>
            <person name="Labutti K."/>
            <person name="Pangilinan J."/>
            <person name="Ruiz-Duenas F.J."/>
            <person name="Barrasa J.M."/>
            <person name="Sanchez-Garcia M."/>
            <person name="Camarero S."/>
            <person name="Miyauchi S."/>
            <person name="Serrano A."/>
            <person name="Linde D."/>
            <person name="Babiker R."/>
            <person name="Drula E."/>
            <person name="Ayuso-Fernandez I."/>
            <person name="Pacheco R."/>
            <person name="Padilla G."/>
            <person name="Ferreira P."/>
            <person name="Barriuso J."/>
            <person name="Kellner H."/>
            <person name="Castanera R."/>
            <person name="Alfaro M."/>
            <person name="Ramirez L."/>
            <person name="Pisabarro A.G."/>
            <person name="Kuo A."/>
            <person name="Tritt A."/>
            <person name="Lipzen A."/>
            <person name="He G."/>
            <person name="Yan M."/>
            <person name="Ng V."/>
            <person name="Cullen D."/>
            <person name="Martin F."/>
            <person name="Rosso M.-N."/>
            <person name="Henrissat B."/>
            <person name="Hibbett D."/>
            <person name="Martinez A.T."/>
            <person name="Grigoriev I.V."/>
        </authorList>
    </citation>
    <scope>NUCLEOTIDE SEQUENCE</scope>
    <source>
        <strain evidence="3">MF-IS2</strain>
    </source>
</reference>
<dbReference type="InterPro" id="IPR054443">
    <property type="entry name" value="Y3-like_dom"/>
</dbReference>
<keyword evidence="4" id="KW-1185">Reference proteome</keyword>
<name>A0A9P5X9N0_9AGAR</name>
<feature type="domain" description="Glycan binding protein Y3-like" evidence="2">
    <location>
        <begin position="31"/>
        <end position="121"/>
    </location>
</feature>
<sequence>QVFLTSLLALTMAQAAGPRTCYPAGAGPASSCAQFIIDFCADAASKPIRIGDSKSRCYNLPNGNRCDLIAYNSLNAFAPPSEINCRTVLNDVARRCRAGGFGKINSGSVYTFTVDPNSGRCATGVQGGS</sequence>
<organism evidence="3 4">
    <name type="scientific">Macrolepiota fuliginosa MF-IS2</name>
    <dbReference type="NCBI Taxonomy" id="1400762"/>
    <lineage>
        <taxon>Eukaryota</taxon>
        <taxon>Fungi</taxon>
        <taxon>Dikarya</taxon>
        <taxon>Basidiomycota</taxon>
        <taxon>Agaricomycotina</taxon>
        <taxon>Agaricomycetes</taxon>
        <taxon>Agaricomycetidae</taxon>
        <taxon>Agaricales</taxon>
        <taxon>Agaricineae</taxon>
        <taxon>Agaricaceae</taxon>
        <taxon>Macrolepiota</taxon>
    </lineage>
</organism>
<dbReference type="OrthoDB" id="2925523at2759"/>
<keyword evidence="1" id="KW-0732">Signal</keyword>
<proteinExistence type="predicted"/>
<accession>A0A9P5X9N0</accession>
<evidence type="ECO:0000313" key="4">
    <source>
        <dbReference type="Proteomes" id="UP000807342"/>
    </source>
</evidence>
<gene>
    <name evidence="3" type="ORF">P691DRAFT_674773</name>
</gene>
<comment type="caution">
    <text evidence="3">The sequence shown here is derived from an EMBL/GenBank/DDBJ whole genome shotgun (WGS) entry which is preliminary data.</text>
</comment>
<dbReference type="Pfam" id="PF22803">
    <property type="entry name" value="GBD_Y3"/>
    <property type="match status" value="1"/>
</dbReference>
<protein>
    <recommendedName>
        <fullName evidence="2">Glycan binding protein Y3-like domain-containing protein</fullName>
    </recommendedName>
</protein>